<dbReference type="InterPro" id="IPR038570">
    <property type="entry name" value="HicA_sf"/>
</dbReference>
<dbReference type="Gene3D" id="3.30.920.30">
    <property type="entry name" value="Hypothetical protein"/>
    <property type="match status" value="1"/>
</dbReference>
<sequence length="39" mass="4539">MVRGSIRLVLPNLHRGEIGVDLLKRILRQAGIEEEEWLE</sequence>
<dbReference type="SUPFAM" id="SSF54786">
    <property type="entry name" value="YcfA/nrd intein domain"/>
    <property type="match status" value="1"/>
</dbReference>
<reference evidence="1 2" key="1">
    <citation type="submission" date="2018-10" db="EMBL/GenBank/DDBJ databases">
        <authorList>
            <person name="Peiro R."/>
            <person name="Begona"/>
            <person name="Cbmso G."/>
            <person name="Lopez M."/>
            <person name="Gonzalez S."/>
            <person name="Sacristan E."/>
            <person name="Castillo E."/>
        </authorList>
    </citation>
    <scope>NUCLEOTIDE SEQUENCE [LARGE SCALE GENOMIC DNA]</scope>
    <source>
        <strain evidence="1">TTHNAR1</strain>
    </source>
</reference>
<evidence type="ECO:0000313" key="1">
    <source>
        <dbReference type="EMBL" id="VCU54002.1"/>
    </source>
</evidence>
<protein>
    <recommendedName>
        <fullName evidence="3">YcfA family protein</fullName>
    </recommendedName>
</protein>
<organism evidence="1 2">
    <name type="scientific">Thermus thermophilus</name>
    <dbReference type="NCBI Taxonomy" id="274"/>
    <lineage>
        <taxon>Bacteria</taxon>
        <taxon>Thermotogati</taxon>
        <taxon>Deinococcota</taxon>
        <taxon>Deinococci</taxon>
        <taxon>Thermales</taxon>
        <taxon>Thermaceae</taxon>
        <taxon>Thermus</taxon>
    </lineage>
</organism>
<gene>
    <name evidence="1" type="ORF">TTHN1_01797</name>
</gene>
<accession>A0A3P4AS91</accession>
<dbReference type="AlphaFoldDB" id="A0A3P4AS91"/>
<dbReference type="Proteomes" id="UP000279841">
    <property type="component" value="Chromosome"/>
</dbReference>
<proteinExistence type="predicted"/>
<evidence type="ECO:0008006" key="3">
    <source>
        <dbReference type="Google" id="ProtNLM"/>
    </source>
</evidence>
<evidence type="ECO:0000313" key="2">
    <source>
        <dbReference type="Proteomes" id="UP000279841"/>
    </source>
</evidence>
<name>A0A3P4AS91_THETH</name>
<dbReference type="EMBL" id="LR027517">
    <property type="protein sequence ID" value="VCU54002.1"/>
    <property type="molecule type" value="Genomic_DNA"/>
</dbReference>